<evidence type="ECO:0000313" key="2">
    <source>
        <dbReference type="EMBL" id="PNX72278.1"/>
    </source>
</evidence>
<reference evidence="2 3" key="1">
    <citation type="journal article" date="2014" name="Am. J. Bot.">
        <title>Genome assembly and annotation for red clover (Trifolium pratense; Fabaceae).</title>
        <authorList>
            <person name="Istvanek J."/>
            <person name="Jaros M."/>
            <person name="Krenek A."/>
            <person name="Repkova J."/>
        </authorList>
    </citation>
    <scope>NUCLEOTIDE SEQUENCE [LARGE SCALE GENOMIC DNA]</scope>
    <source>
        <strain evidence="3">cv. Tatra</strain>
        <tissue evidence="2">Young leaves</tissue>
    </source>
</reference>
<name>A0A2K3L177_TRIPR</name>
<dbReference type="Proteomes" id="UP000236291">
    <property type="component" value="Unassembled WGS sequence"/>
</dbReference>
<organism evidence="2 3">
    <name type="scientific">Trifolium pratense</name>
    <name type="common">Red clover</name>
    <dbReference type="NCBI Taxonomy" id="57577"/>
    <lineage>
        <taxon>Eukaryota</taxon>
        <taxon>Viridiplantae</taxon>
        <taxon>Streptophyta</taxon>
        <taxon>Embryophyta</taxon>
        <taxon>Tracheophyta</taxon>
        <taxon>Spermatophyta</taxon>
        <taxon>Magnoliopsida</taxon>
        <taxon>eudicotyledons</taxon>
        <taxon>Gunneridae</taxon>
        <taxon>Pentapetalae</taxon>
        <taxon>rosids</taxon>
        <taxon>fabids</taxon>
        <taxon>Fabales</taxon>
        <taxon>Fabaceae</taxon>
        <taxon>Papilionoideae</taxon>
        <taxon>50 kb inversion clade</taxon>
        <taxon>NPAAA clade</taxon>
        <taxon>Hologalegina</taxon>
        <taxon>IRL clade</taxon>
        <taxon>Trifolieae</taxon>
        <taxon>Trifolium</taxon>
    </lineage>
</organism>
<keyword evidence="1" id="KW-0175">Coiled coil</keyword>
<evidence type="ECO:0000256" key="1">
    <source>
        <dbReference type="SAM" id="Coils"/>
    </source>
</evidence>
<comment type="caution">
    <text evidence="2">The sequence shown here is derived from an EMBL/GenBank/DDBJ whole genome shotgun (WGS) entry which is preliminary data.</text>
</comment>
<gene>
    <name evidence="2" type="ORF">L195_g028168</name>
</gene>
<accession>A0A2K3L177</accession>
<dbReference type="PANTHER" id="PTHR35358">
    <property type="entry name" value="OS06G0711100 PROTEIN"/>
    <property type="match status" value="1"/>
</dbReference>
<dbReference type="PANTHER" id="PTHR35358:SF10">
    <property type="entry name" value="PLANT PHOSPHOLIPASE-LIKE PROTEIN"/>
    <property type="match status" value="1"/>
</dbReference>
<evidence type="ECO:0000313" key="3">
    <source>
        <dbReference type="Proteomes" id="UP000236291"/>
    </source>
</evidence>
<sequence>MKVEVEWLRRRLAEVDDARDILKQFAMLKEKTDNNRKLIEDANSELLECEEQKKELLEKLDAIRDKETACKQRLAIATDDSTKISRTVRFAKSKVGRFLNSSVMDGLI</sequence>
<dbReference type="EMBL" id="ASHM01024437">
    <property type="protein sequence ID" value="PNX72278.1"/>
    <property type="molecule type" value="Genomic_DNA"/>
</dbReference>
<feature type="coiled-coil region" evidence="1">
    <location>
        <begin position="35"/>
        <end position="66"/>
    </location>
</feature>
<protein>
    <submittedName>
        <fullName evidence="2">Phospholipase-like protein</fullName>
    </submittedName>
</protein>
<reference evidence="2 3" key="2">
    <citation type="journal article" date="2017" name="Front. Plant Sci.">
        <title>Gene Classification and Mining of Molecular Markers Useful in Red Clover (Trifolium pratense) Breeding.</title>
        <authorList>
            <person name="Istvanek J."/>
            <person name="Dluhosova J."/>
            <person name="Dluhos P."/>
            <person name="Patkova L."/>
            <person name="Nedelnik J."/>
            <person name="Repkova J."/>
        </authorList>
    </citation>
    <scope>NUCLEOTIDE SEQUENCE [LARGE SCALE GENOMIC DNA]</scope>
    <source>
        <strain evidence="3">cv. Tatra</strain>
        <tissue evidence="2">Young leaves</tissue>
    </source>
</reference>
<proteinExistence type="predicted"/>
<dbReference type="AlphaFoldDB" id="A0A2K3L177"/>
<dbReference type="ExpressionAtlas" id="A0A2K3L177">
    <property type="expression patterns" value="baseline"/>
</dbReference>